<evidence type="ECO:0000313" key="12">
    <source>
        <dbReference type="Proteomes" id="UP001152747"/>
    </source>
</evidence>
<evidence type="ECO:0000256" key="2">
    <source>
        <dbReference type="ARBA" id="ARBA00005245"/>
    </source>
</evidence>
<comment type="caution">
    <text evidence="11">The sequence shown here is derived from an EMBL/GenBank/DDBJ whole genome shotgun (WGS) entry which is preliminary data.</text>
</comment>
<dbReference type="PANTHER" id="PTHR13202:SF0">
    <property type="entry name" value="SIGNAL PEPTIDASE COMPLEX SUBUNIT 1"/>
    <property type="match status" value="1"/>
</dbReference>
<accession>A0A9P1I3E0</accession>
<evidence type="ECO:0000256" key="10">
    <source>
        <dbReference type="SAM" id="Phobius"/>
    </source>
</evidence>
<sequence>MDGIIAMLPAPIQKLSTHLDFRGQRVAETTYHVILTISGIIAFFVGYWTQQLSHSMYIIMASALFTALIILPPWPFLFRKNPIVWQTPNAEEKETKKTQ</sequence>
<evidence type="ECO:0000256" key="9">
    <source>
        <dbReference type="ARBA" id="ARBA00045204"/>
    </source>
</evidence>
<reference evidence="11" key="1">
    <citation type="submission" date="2022-11" db="EMBL/GenBank/DDBJ databases">
        <authorList>
            <person name="Kikuchi T."/>
        </authorList>
    </citation>
    <scope>NUCLEOTIDE SEQUENCE</scope>
    <source>
        <strain evidence="11">PS1010</strain>
    </source>
</reference>
<dbReference type="GO" id="GO:0006465">
    <property type="term" value="P:signal peptide processing"/>
    <property type="evidence" value="ECO:0007669"/>
    <property type="project" value="InterPro"/>
</dbReference>
<name>A0A9P1I3E0_9PELO</name>
<dbReference type="EMBL" id="CANHGI010000001">
    <property type="protein sequence ID" value="CAI5437593.1"/>
    <property type="molecule type" value="Genomic_DNA"/>
</dbReference>
<comment type="function">
    <text evidence="9">Component of the signal peptidase complex (SPC) which catalyzes the cleavage of N-terminal signal sequences from nascent proteins as they are translocated into the lumen of the endoplasmic reticulum. Dispensable for SPC enzymatic activity.</text>
</comment>
<keyword evidence="4 10" id="KW-0812">Transmembrane</keyword>
<dbReference type="GO" id="GO:0045047">
    <property type="term" value="P:protein targeting to ER"/>
    <property type="evidence" value="ECO:0007669"/>
    <property type="project" value="TreeGrafter"/>
</dbReference>
<proteinExistence type="inferred from homology"/>
<keyword evidence="5" id="KW-0256">Endoplasmic reticulum</keyword>
<evidence type="ECO:0000256" key="3">
    <source>
        <dbReference type="ARBA" id="ARBA00017059"/>
    </source>
</evidence>
<feature type="transmembrane region" description="Helical" evidence="10">
    <location>
        <begin position="55"/>
        <end position="77"/>
    </location>
</feature>
<evidence type="ECO:0000256" key="7">
    <source>
        <dbReference type="ARBA" id="ARBA00023136"/>
    </source>
</evidence>
<feature type="transmembrane region" description="Helical" evidence="10">
    <location>
        <begin position="31"/>
        <end position="49"/>
    </location>
</feature>
<evidence type="ECO:0000313" key="11">
    <source>
        <dbReference type="EMBL" id="CAI5437593.1"/>
    </source>
</evidence>
<evidence type="ECO:0000256" key="4">
    <source>
        <dbReference type="ARBA" id="ARBA00022692"/>
    </source>
</evidence>
<dbReference type="Proteomes" id="UP001152747">
    <property type="component" value="Unassembled WGS sequence"/>
</dbReference>
<evidence type="ECO:0000256" key="5">
    <source>
        <dbReference type="ARBA" id="ARBA00022824"/>
    </source>
</evidence>
<dbReference type="PANTHER" id="PTHR13202">
    <property type="entry name" value="MICROSOMAL SIGNAL PEPTIDASE 12 KDA SUBUNIT"/>
    <property type="match status" value="1"/>
</dbReference>
<keyword evidence="12" id="KW-1185">Reference proteome</keyword>
<keyword evidence="7 10" id="KW-0472">Membrane</keyword>
<evidence type="ECO:0000256" key="8">
    <source>
        <dbReference type="ARBA" id="ARBA00032913"/>
    </source>
</evidence>
<dbReference type="Pfam" id="PF06645">
    <property type="entry name" value="SPC12"/>
    <property type="match status" value="1"/>
</dbReference>
<organism evidence="11 12">
    <name type="scientific">Caenorhabditis angaria</name>
    <dbReference type="NCBI Taxonomy" id="860376"/>
    <lineage>
        <taxon>Eukaryota</taxon>
        <taxon>Metazoa</taxon>
        <taxon>Ecdysozoa</taxon>
        <taxon>Nematoda</taxon>
        <taxon>Chromadorea</taxon>
        <taxon>Rhabditida</taxon>
        <taxon>Rhabditina</taxon>
        <taxon>Rhabditomorpha</taxon>
        <taxon>Rhabditoidea</taxon>
        <taxon>Rhabditidae</taxon>
        <taxon>Peloderinae</taxon>
        <taxon>Caenorhabditis</taxon>
    </lineage>
</organism>
<evidence type="ECO:0000256" key="1">
    <source>
        <dbReference type="ARBA" id="ARBA00004477"/>
    </source>
</evidence>
<keyword evidence="6 10" id="KW-1133">Transmembrane helix</keyword>
<dbReference type="AlphaFoldDB" id="A0A9P1I3E0"/>
<gene>
    <name evidence="11" type="ORF">CAMP_LOCUS230</name>
</gene>
<evidence type="ECO:0000256" key="6">
    <source>
        <dbReference type="ARBA" id="ARBA00022989"/>
    </source>
</evidence>
<dbReference type="InterPro" id="IPR009542">
    <property type="entry name" value="Spc1/SPCS1"/>
</dbReference>
<protein>
    <recommendedName>
        <fullName evidence="3">Signal peptidase complex subunit 1</fullName>
    </recommendedName>
    <alternativeName>
        <fullName evidence="8">Microsomal signal peptidase 12 kDa subunit</fullName>
    </alternativeName>
</protein>
<dbReference type="OrthoDB" id="263893at2759"/>
<dbReference type="GO" id="GO:0005787">
    <property type="term" value="C:signal peptidase complex"/>
    <property type="evidence" value="ECO:0007669"/>
    <property type="project" value="InterPro"/>
</dbReference>
<comment type="subcellular location">
    <subcellularLocation>
        <location evidence="1">Endoplasmic reticulum membrane</location>
        <topology evidence="1">Multi-pass membrane protein</topology>
    </subcellularLocation>
</comment>
<comment type="similarity">
    <text evidence="2">Belongs to the SPCS1 family.</text>
</comment>